<accession>A0A895YT77</accession>
<dbReference type="Proteomes" id="UP000662857">
    <property type="component" value="Chromosome"/>
</dbReference>
<protein>
    <submittedName>
        <fullName evidence="1">SCO1664 family protein</fullName>
    </submittedName>
</protein>
<dbReference type="AlphaFoldDB" id="A0A895YT77"/>
<dbReference type="InterPro" id="IPR022292">
    <property type="entry name" value="CHP03843"/>
</dbReference>
<sequence length="259" mass="27916">MQDSIDVLTHGELTVEGRLVDASNTTLRCTVELGDRTIRCVYKPVAGERPLWDFPDGTLAGREVAAYLVAAAMQWPLVPPTVRREGPLGVGACQLWIEESDEALVGFVPEGELPTGWHPVAAARDGEGNPYILAHAEDARLAQMAIFDVVVNNADRKGGHVLVGSDGRLYGVDHGVCLHREPKLRTVLWGWVGQPLPPEAEPALARLAARLDGGLADELADLLTDAEVAALVARVEQLRAEGRFPQPNPASPTMPWPPI</sequence>
<dbReference type="EMBL" id="CP070499">
    <property type="protein sequence ID" value="QSB17310.1"/>
    <property type="molecule type" value="Genomic_DNA"/>
</dbReference>
<evidence type="ECO:0000313" key="2">
    <source>
        <dbReference type="Proteomes" id="UP000662857"/>
    </source>
</evidence>
<proteinExistence type="predicted"/>
<keyword evidence="2" id="KW-1185">Reference proteome</keyword>
<name>A0A895YT77_9ACTN</name>
<dbReference type="NCBIfam" id="TIGR03843">
    <property type="entry name" value="SCO1664 family protein"/>
    <property type="match status" value="1"/>
</dbReference>
<organism evidence="1 2">
    <name type="scientific">Natronosporangium hydrolyticum</name>
    <dbReference type="NCBI Taxonomy" id="2811111"/>
    <lineage>
        <taxon>Bacteria</taxon>
        <taxon>Bacillati</taxon>
        <taxon>Actinomycetota</taxon>
        <taxon>Actinomycetes</taxon>
        <taxon>Micromonosporales</taxon>
        <taxon>Micromonosporaceae</taxon>
        <taxon>Natronosporangium</taxon>
    </lineage>
</organism>
<evidence type="ECO:0000313" key="1">
    <source>
        <dbReference type="EMBL" id="QSB17310.1"/>
    </source>
</evidence>
<gene>
    <name evidence="1" type="ORF">JQS43_13530</name>
</gene>
<dbReference type="RefSeq" id="WP_239679432.1">
    <property type="nucleotide sequence ID" value="NZ_CP070499.1"/>
</dbReference>
<dbReference type="KEGG" id="nhy:JQS43_13530"/>
<reference evidence="1" key="1">
    <citation type="submission" date="2021-02" db="EMBL/GenBank/DDBJ databases">
        <title>Natrosporangium hydrolyticum gen. nov., sp. nov, a haloalkaliphilic actinobacterium from a soda solonchak soil.</title>
        <authorList>
            <person name="Sorokin D.Y."/>
            <person name="Khijniak T.V."/>
            <person name="Zakharycheva A.P."/>
            <person name="Boueva O.V."/>
            <person name="Ariskina E.V."/>
            <person name="Hahnke R.L."/>
            <person name="Bunk B."/>
            <person name="Sproer C."/>
            <person name="Schumann P."/>
            <person name="Evtushenko L.I."/>
            <person name="Kublanov I.V."/>
        </authorList>
    </citation>
    <scope>NUCLEOTIDE SEQUENCE</scope>
    <source>
        <strain evidence="1">DSM 106523</strain>
    </source>
</reference>